<evidence type="ECO:0000256" key="1">
    <source>
        <dbReference type="SAM" id="MobiDB-lite"/>
    </source>
</evidence>
<dbReference type="VEuPathDB" id="FungiDB:PLEOSDRAFT_154145"/>
<sequence length="685" mass="77869">MSAKPSKRQRRRKATDETKITPCYPHTIPVEVLAEILTLCTSPKDLLAIARCSKYLCSTLVDVRNSFIWRRVRETMTPEALPDPLPMFPEPAYAAFVFDGGHCAVRLPEVCNEKLCVLRVEDSPLLFASMLQNYRVILLATFNPNLRPDHTNFRSQMHPMSMRGPDIHLRRWYLVAENDVCFEGSIELLHSWPTGQKLYMRREDRDAAAAQFLLTEISPEARTAYIQERDTHRAWVQVHMEFYARLFAWYRRYRAHRKTCKVLNDQIAKTICARWGWNFWDLKTTKAFSTLYALRSGDGQEISNQDLEVISKTVSDEMIVKIEKNHNRKELLAQRERMRIIENHYNRLRSSEGNARMILPNLATFKTFPIISSLQTASADVDTDMDAQLKSNGLVLKVLNDEIKQWVNDAKARMCCILGSPGWKTSDLKGLHLVQRVDARFVCMRCEGTRKDDFIGKKRSLEFKDACGHSCPSLGAENAKWNADWFRADDKAINVITKVLVATSVDPSFPESLSELKGMGSVFACFSCEAAIVMGFEAIAEHAHRHDNMEVAVLKQYEANLILTHPIAHGLTKKILVGSEKSLQPMKRFGCRHCLQSRTGKHIAGTAGTNTSKATDAAAPPTKKAEEGKEKLGLFTFNGLRSHVKAKHGVLAVRDEDYFYNDPHSATSLPPKSLSDYLFEALWRQ</sequence>
<dbReference type="Proteomes" id="UP000027073">
    <property type="component" value="Unassembled WGS sequence"/>
</dbReference>
<name>A0A067NV42_PLEO1</name>
<dbReference type="AlphaFoldDB" id="A0A067NV42"/>
<proteinExistence type="predicted"/>
<gene>
    <name evidence="2" type="ORF">PLEOSDRAFT_154145</name>
</gene>
<feature type="region of interest" description="Disordered" evidence="1">
    <location>
        <begin position="603"/>
        <end position="626"/>
    </location>
</feature>
<feature type="compositionally biased region" description="Low complexity" evidence="1">
    <location>
        <begin position="613"/>
        <end position="622"/>
    </location>
</feature>
<protein>
    <recommendedName>
        <fullName evidence="4">F-box domain-containing protein</fullName>
    </recommendedName>
</protein>
<dbReference type="HOGENOM" id="CLU_011993_0_0_1"/>
<evidence type="ECO:0000313" key="3">
    <source>
        <dbReference type="Proteomes" id="UP000027073"/>
    </source>
</evidence>
<dbReference type="OrthoDB" id="3220023at2759"/>
<dbReference type="InParanoid" id="A0A067NV42"/>
<accession>A0A067NV42</accession>
<reference evidence="3" key="1">
    <citation type="journal article" date="2014" name="Proc. Natl. Acad. Sci. U.S.A.">
        <title>Extensive sampling of basidiomycete genomes demonstrates inadequacy of the white-rot/brown-rot paradigm for wood decay fungi.</title>
        <authorList>
            <person name="Riley R."/>
            <person name="Salamov A.A."/>
            <person name="Brown D.W."/>
            <person name="Nagy L.G."/>
            <person name="Floudas D."/>
            <person name="Held B.W."/>
            <person name="Levasseur A."/>
            <person name="Lombard V."/>
            <person name="Morin E."/>
            <person name="Otillar R."/>
            <person name="Lindquist E.A."/>
            <person name="Sun H."/>
            <person name="LaButti K.M."/>
            <person name="Schmutz J."/>
            <person name="Jabbour D."/>
            <person name="Luo H."/>
            <person name="Baker S.E."/>
            <person name="Pisabarro A.G."/>
            <person name="Walton J.D."/>
            <person name="Blanchette R.A."/>
            <person name="Henrissat B."/>
            <person name="Martin F."/>
            <person name="Cullen D."/>
            <person name="Hibbett D.S."/>
            <person name="Grigoriev I.V."/>
        </authorList>
    </citation>
    <scope>NUCLEOTIDE SEQUENCE [LARGE SCALE GENOMIC DNA]</scope>
    <source>
        <strain evidence="3">PC15</strain>
    </source>
</reference>
<organism evidence="2 3">
    <name type="scientific">Pleurotus ostreatus (strain PC15)</name>
    <name type="common">Oyster mushroom</name>
    <dbReference type="NCBI Taxonomy" id="1137138"/>
    <lineage>
        <taxon>Eukaryota</taxon>
        <taxon>Fungi</taxon>
        <taxon>Dikarya</taxon>
        <taxon>Basidiomycota</taxon>
        <taxon>Agaricomycotina</taxon>
        <taxon>Agaricomycetes</taxon>
        <taxon>Agaricomycetidae</taxon>
        <taxon>Agaricales</taxon>
        <taxon>Pleurotineae</taxon>
        <taxon>Pleurotaceae</taxon>
        <taxon>Pleurotus</taxon>
    </lineage>
</organism>
<evidence type="ECO:0008006" key="4">
    <source>
        <dbReference type="Google" id="ProtNLM"/>
    </source>
</evidence>
<evidence type="ECO:0000313" key="2">
    <source>
        <dbReference type="EMBL" id="KDQ31938.1"/>
    </source>
</evidence>
<dbReference type="EMBL" id="KL198005">
    <property type="protein sequence ID" value="KDQ31938.1"/>
    <property type="molecule type" value="Genomic_DNA"/>
</dbReference>